<gene>
    <name evidence="3" type="ORF">NWE73_10695</name>
</gene>
<dbReference type="Proteomes" id="UP001152321">
    <property type="component" value="Unassembled WGS sequence"/>
</dbReference>
<keyword evidence="4" id="KW-1185">Reference proteome</keyword>
<evidence type="ECO:0000259" key="2">
    <source>
        <dbReference type="PROSITE" id="PS51471"/>
    </source>
</evidence>
<dbReference type="RefSeq" id="WP_277578313.1">
    <property type="nucleotide sequence ID" value="NZ_JANRMI010000003.1"/>
</dbReference>
<feature type="region of interest" description="Disordered" evidence="1">
    <location>
        <begin position="1"/>
        <end position="39"/>
    </location>
</feature>
<dbReference type="InterPro" id="IPR027450">
    <property type="entry name" value="AlkB-like"/>
</dbReference>
<evidence type="ECO:0000313" key="3">
    <source>
        <dbReference type="EMBL" id="MDG0816835.1"/>
    </source>
</evidence>
<dbReference type="Gene3D" id="2.60.120.590">
    <property type="entry name" value="Alpha-ketoglutarate-dependent dioxygenase AlkB-like"/>
    <property type="match status" value="1"/>
</dbReference>
<dbReference type="GO" id="GO:0051213">
    <property type="term" value="F:dioxygenase activity"/>
    <property type="evidence" value="ECO:0007669"/>
    <property type="project" value="UniProtKB-KW"/>
</dbReference>
<dbReference type="PROSITE" id="PS51471">
    <property type="entry name" value="FE2OG_OXY"/>
    <property type="match status" value="1"/>
</dbReference>
<evidence type="ECO:0000256" key="1">
    <source>
        <dbReference type="SAM" id="MobiDB-lite"/>
    </source>
</evidence>
<dbReference type="InterPro" id="IPR037151">
    <property type="entry name" value="AlkB-like_sf"/>
</dbReference>
<organism evidence="3 4">
    <name type="scientific">Bdellovibrio svalbardensis</name>
    <dbReference type="NCBI Taxonomy" id="2972972"/>
    <lineage>
        <taxon>Bacteria</taxon>
        <taxon>Pseudomonadati</taxon>
        <taxon>Bdellovibrionota</taxon>
        <taxon>Bdellovibrionia</taxon>
        <taxon>Bdellovibrionales</taxon>
        <taxon>Pseudobdellovibrionaceae</taxon>
        <taxon>Bdellovibrio</taxon>
    </lineage>
</organism>
<proteinExistence type="predicted"/>
<dbReference type="EMBL" id="JANRMI010000003">
    <property type="protein sequence ID" value="MDG0816835.1"/>
    <property type="molecule type" value="Genomic_DNA"/>
</dbReference>
<reference evidence="3" key="1">
    <citation type="submission" date="2022-08" db="EMBL/GenBank/DDBJ databases">
        <title>Novel Bdellovibrio Species Isolated from Svalbard: Designation Bdellovibrio svalbardensis.</title>
        <authorList>
            <person name="Mitchell R.J."/>
            <person name="Choi S.Y."/>
        </authorList>
    </citation>
    <scope>NUCLEOTIDE SEQUENCE</scope>
    <source>
        <strain evidence="3">PAP01</strain>
    </source>
</reference>
<feature type="domain" description="Fe2OG dioxygenase" evidence="2">
    <location>
        <begin position="153"/>
        <end position="273"/>
    </location>
</feature>
<name>A0ABT6DJ01_9BACT</name>
<protein>
    <submittedName>
        <fullName evidence="3">Alpha-ketoglutarate-dependent dioxygenase AlkB</fullName>
    </submittedName>
</protein>
<keyword evidence="3" id="KW-0223">Dioxygenase</keyword>
<dbReference type="InterPro" id="IPR005123">
    <property type="entry name" value="Oxoglu/Fe-dep_dioxygenase_dom"/>
</dbReference>
<accession>A0ABT6DJ01</accession>
<keyword evidence="3" id="KW-0560">Oxidoreductase</keyword>
<evidence type="ECO:0000313" key="4">
    <source>
        <dbReference type="Proteomes" id="UP001152321"/>
    </source>
</evidence>
<sequence>MFKSKAKFSGNKPAAPKSGPKNRPVNGGRPLSSRAQEDKSAPNALIYKPNYISAREKEEIFNYLNTLYPIWEMRYSKNNPPPENQKQRPLLRPVYWLGNWQFACLNYYHPPKGIFNRCVAAEGFPPILEYLIQKFEEMVHAHYEPRDIPRGWHLNTCLINYYGDQIQDDGKKLDCARVGEHKDFEPGPVASISFGERALFQFVSSQGTESKSNVVVQQWLEDSSLQIFAGDKFKKHLFHRVQRVDRKEDSHFKLNEISNFETRRINFTFRYVPDEHIVPFARLPEEAKEDVRGYMEKLAEHSEYFKTQI</sequence>
<dbReference type="SUPFAM" id="SSF51197">
    <property type="entry name" value="Clavaminate synthase-like"/>
    <property type="match status" value="1"/>
</dbReference>
<comment type="caution">
    <text evidence="3">The sequence shown here is derived from an EMBL/GenBank/DDBJ whole genome shotgun (WGS) entry which is preliminary data.</text>
</comment>
<dbReference type="Pfam" id="PF13532">
    <property type="entry name" value="2OG-FeII_Oxy_2"/>
    <property type="match status" value="1"/>
</dbReference>